<keyword evidence="1" id="KW-0479">Metal-binding</keyword>
<dbReference type="Gene3D" id="3.40.630.10">
    <property type="entry name" value="Zn peptidases"/>
    <property type="match status" value="1"/>
</dbReference>
<dbReference type="RefSeq" id="WP_229229659.1">
    <property type="nucleotide sequence ID" value="NZ_AP024525.1"/>
</dbReference>
<proteinExistence type="predicted"/>
<gene>
    <name evidence="5" type="ORF">SCMU_27320</name>
</gene>
<evidence type="ECO:0000259" key="4">
    <source>
        <dbReference type="Pfam" id="PF07687"/>
    </source>
</evidence>
<keyword evidence="6" id="KW-1185">Reference proteome</keyword>
<name>A0ABM7PX73_SINCY</name>
<evidence type="ECO:0000256" key="3">
    <source>
        <dbReference type="NCBIfam" id="TIGR01900"/>
    </source>
</evidence>
<dbReference type="Pfam" id="PF01546">
    <property type="entry name" value="Peptidase_M20"/>
    <property type="match status" value="1"/>
</dbReference>
<dbReference type="InterPro" id="IPR050072">
    <property type="entry name" value="Peptidase_M20A"/>
</dbReference>
<dbReference type="EC" id="3.5.1.18" evidence="3"/>
<reference evidence="5 6" key="1">
    <citation type="journal article" date="2021" name="J. Biosci. Bioeng.">
        <title>Identification and characterization of a chc gene cluster responsible for the aromatization pathway of cyclohexanecarboxylate degradation in Sinomonas cyclohexanicum ATCC 51369.</title>
        <authorList>
            <person name="Yamamoto T."/>
            <person name="Hasegawa Y."/>
            <person name="Lau P.C.K."/>
            <person name="Iwaki H."/>
        </authorList>
    </citation>
    <scope>NUCLEOTIDE SEQUENCE [LARGE SCALE GENOMIC DNA]</scope>
    <source>
        <strain evidence="5 6">ATCC 51369</strain>
    </source>
</reference>
<keyword evidence="2" id="KW-0378">Hydrolase</keyword>
<feature type="domain" description="Peptidase M20 dimerisation" evidence="4">
    <location>
        <begin position="214"/>
        <end position="312"/>
    </location>
</feature>
<dbReference type="Pfam" id="PF07687">
    <property type="entry name" value="M20_dimer"/>
    <property type="match status" value="1"/>
</dbReference>
<dbReference type="SUPFAM" id="SSF55031">
    <property type="entry name" value="Bacterial exopeptidase dimerisation domain"/>
    <property type="match status" value="1"/>
</dbReference>
<dbReference type="PANTHER" id="PTHR43808:SF31">
    <property type="entry name" value="N-ACETYL-L-CITRULLINE DEACETYLASE"/>
    <property type="match status" value="1"/>
</dbReference>
<dbReference type="InterPro" id="IPR011650">
    <property type="entry name" value="Peptidase_M20_dimer"/>
</dbReference>
<organism evidence="5 6">
    <name type="scientific">Sinomonas cyclohexanicum</name>
    <name type="common">Corynebacterium cyclohexanicum</name>
    <dbReference type="NCBI Taxonomy" id="322009"/>
    <lineage>
        <taxon>Bacteria</taxon>
        <taxon>Bacillati</taxon>
        <taxon>Actinomycetota</taxon>
        <taxon>Actinomycetes</taxon>
        <taxon>Micrococcales</taxon>
        <taxon>Micrococcaceae</taxon>
        <taxon>Sinomonas</taxon>
    </lineage>
</organism>
<dbReference type="InterPro" id="IPR036264">
    <property type="entry name" value="Bact_exopeptidase_dim_dom"/>
</dbReference>
<dbReference type="Gene3D" id="3.30.70.360">
    <property type="match status" value="1"/>
</dbReference>
<dbReference type="InterPro" id="IPR010174">
    <property type="entry name" value="Succinyl-DAP_deSuclase_DapE"/>
</dbReference>
<dbReference type="InterPro" id="IPR002933">
    <property type="entry name" value="Peptidase_M20"/>
</dbReference>
<sequence length="400" mass="41235">MTPTDPRPPAASSAPHGRPLLDLTQDVALLTAALIDVESVSGGEAALADAIEGALRTQTSLEVTRDGDAIVARSSHGCAERIILAGHIDTVPLPTADGARGTVPSSWDGDPGDGVLWGRGATDMKGGVAVQLALAARLFGADPAHDGGGSPAAGSAQSVPATRDVTFVFYDHEEVEASKSGLGRLARNHPDLLAGDFAILLEPTNGTVEGGCNGTLRVEATTVGEAAHSARAWMGRNAIHAAAPILERLAAYEPATVTVEGLDFRESLNAVGIAGGTAGNVIPDRCTVTINYRFAPDKNLEQAEEHVRALLEGFDVVRTDGASGARPGLTHPAAAAFVAVVGREPLPKYGWTDVARFSDLGVPAVNFGPGDALLAHKDDERVAGPDVRACLASLEAWLRS</sequence>
<dbReference type="Proteomes" id="UP001319861">
    <property type="component" value="Chromosome"/>
</dbReference>
<dbReference type="SUPFAM" id="SSF53187">
    <property type="entry name" value="Zn-dependent exopeptidases"/>
    <property type="match status" value="1"/>
</dbReference>
<evidence type="ECO:0000256" key="1">
    <source>
        <dbReference type="ARBA" id="ARBA00022723"/>
    </source>
</evidence>
<accession>A0ABM7PX73</accession>
<evidence type="ECO:0000313" key="6">
    <source>
        <dbReference type="Proteomes" id="UP001319861"/>
    </source>
</evidence>
<dbReference type="PANTHER" id="PTHR43808">
    <property type="entry name" value="ACETYLORNITHINE DEACETYLASE"/>
    <property type="match status" value="1"/>
</dbReference>
<protein>
    <recommendedName>
        <fullName evidence="3">Succinyl-diaminopimelate desuccinylase</fullName>
        <ecNumber evidence="3">3.5.1.18</ecNumber>
    </recommendedName>
</protein>
<evidence type="ECO:0000313" key="5">
    <source>
        <dbReference type="EMBL" id="BCT76890.1"/>
    </source>
</evidence>
<dbReference type="EMBL" id="AP024525">
    <property type="protein sequence ID" value="BCT76890.1"/>
    <property type="molecule type" value="Genomic_DNA"/>
</dbReference>
<evidence type="ECO:0000256" key="2">
    <source>
        <dbReference type="ARBA" id="ARBA00022801"/>
    </source>
</evidence>
<dbReference type="NCBIfam" id="TIGR01900">
    <property type="entry name" value="dapE-gram_pos"/>
    <property type="match status" value="1"/>
</dbReference>